<sequence length="211" mass="22982">MAVVGALPSLSELMSWPIEHLTDAAAYWQDAGSRCYAAFDQIRRDSVSIDWQGEAAERLRSRTFADEAIVSGVREQLVMAVKVARIAATELYASRSRMQYAVEDAHAAGFVVGEDLSLTDQLVWSTAAEQAARRADAEALLADIDLRAGNWSAWTDRSQLVSPVPSPESPVSLSSTVGPSPRYARLTSALRFHNGRKSSRNLHPVAGVVIR</sequence>
<evidence type="ECO:0000313" key="2">
    <source>
        <dbReference type="Proteomes" id="UP000193317"/>
    </source>
</evidence>
<reference evidence="1 2" key="1">
    <citation type="submission" date="2016-01" db="EMBL/GenBank/DDBJ databases">
        <title>The new phylogeny of the genus Mycobacterium.</title>
        <authorList>
            <person name="Tarcisio F."/>
            <person name="Conor M."/>
            <person name="Antonella G."/>
            <person name="Elisabetta G."/>
            <person name="Giulia F.S."/>
            <person name="Sara T."/>
            <person name="Anna F."/>
            <person name="Clotilde B."/>
            <person name="Roberto B."/>
            <person name="Veronica D.S."/>
            <person name="Fabio R."/>
            <person name="Monica P."/>
            <person name="Olivier J."/>
            <person name="Enrico T."/>
            <person name="Nicola S."/>
        </authorList>
    </citation>
    <scope>NUCLEOTIDE SEQUENCE [LARGE SCALE GENOMIC DNA]</scope>
    <source>
        <strain evidence="1 2">DSM 44166</strain>
    </source>
</reference>
<dbReference type="OrthoDB" id="4743268at2"/>
<gene>
    <name evidence="1" type="ORF">AWC27_06135</name>
</gene>
<name>A0A1X2E6H6_MYCSZ</name>
<accession>A0A1X2E6H6</accession>
<organism evidence="1 2">
    <name type="scientific">Mycobacterium szulgai</name>
    <dbReference type="NCBI Taxonomy" id="1787"/>
    <lineage>
        <taxon>Bacteria</taxon>
        <taxon>Bacillati</taxon>
        <taxon>Actinomycetota</taxon>
        <taxon>Actinomycetes</taxon>
        <taxon>Mycobacteriales</taxon>
        <taxon>Mycobacteriaceae</taxon>
        <taxon>Mycobacterium</taxon>
    </lineage>
</organism>
<dbReference type="RefSeq" id="WP_085671937.1">
    <property type="nucleotide sequence ID" value="NZ_JACKRU010000632.1"/>
</dbReference>
<dbReference type="Proteomes" id="UP000193317">
    <property type="component" value="Unassembled WGS sequence"/>
</dbReference>
<dbReference type="EMBL" id="LQPW01000134">
    <property type="protein sequence ID" value="ORW95984.1"/>
    <property type="molecule type" value="Genomic_DNA"/>
</dbReference>
<proteinExistence type="predicted"/>
<evidence type="ECO:0000313" key="1">
    <source>
        <dbReference type="EMBL" id="ORW95984.1"/>
    </source>
</evidence>
<protein>
    <submittedName>
        <fullName evidence="1">Uncharacterized protein</fullName>
    </submittedName>
</protein>
<keyword evidence="2" id="KW-1185">Reference proteome</keyword>
<comment type="caution">
    <text evidence="1">The sequence shown here is derived from an EMBL/GenBank/DDBJ whole genome shotgun (WGS) entry which is preliminary data.</text>
</comment>
<dbReference type="AlphaFoldDB" id="A0A1X2E6H6"/>